<dbReference type="GO" id="GO:0006465">
    <property type="term" value="P:signal peptide processing"/>
    <property type="evidence" value="ECO:0007669"/>
    <property type="project" value="TreeGrafter"/>
</dbReference>
<evidence type="ECO:0000256" key="4">
    <source>
        <dbReference type="ARBA" id="ARBA00022519"/>
    </source>
</evidence>
<name>A0A383CUC5_9ZZZZ</name>
<feature type="domain" description="Prepilin type IV endopeptidase peptidase" evidence="9">
    <location>
        <begin position="88"/>
        <end position="198"/>
    </location>
</feature>
<dbReference type="GO" id="GO:0004190">
    <property type="term" value="F:aspartic-type endopeptidase activity"/>
    <property type="evidence" value="ECO:0007669"/>
    <property type="project" value="InterPro"/>
</dbReference>
<dbReference type="Pfam" id="PF06750">
    <property type="entry name" value="A24_N_bact"/>
    <property type="match status" value="1"/>
</dbReference>
<evidence type="ECO:0000256" key="6">
    <source>
        <dbReference type="ARBA" id="ARBA00022989"/>
    </source>
</evidence>
<evidence type="ECO:0000256" key="2">
    <source>
        <dbReference type="ARBA" id="ARBA00005801"/>
    </source>
</evidence>
<evidence type="ECO:0000259" key="10">
    <source>
        <dbReference type="Pfam" id="PF06750"/>
    </source>
</evidence>
<evidence type="ECO:0000256" key="3">
    <source>
        <dbReference type="ARBA" id="ARBA00022475"/>
    </source>
</evidence>
<evidence type="ECO:0000259" key="9">
    <source>
        <dbReference type="Pfam" id="PF01478"/>
    </source>
</evidence>
<evidence type="ECO:0000256" key="5">
    <source>
        <dbReference type="ARBA" id="ARBA00022692"/>
    </source>
</evidence>
<dbReference type="PANTHER" id="PTHR30487">
    <property type="entry name" value="TYPE 4 PREPILIN-LIKE PROTEINS LEADER PEPTIDE-PROCESSING ENZYME"/>
    <property type="match status" value="1"/>
</dbReference>
<feature type="transmembrane region" description="Helical" evidence="8">
    <location>
        <begin position="107"/>
        <end position="124"/>
    </location>
</feature>
<dbReference type="EMBL" id="UINC01211729">
    <property type="protein sequence ID" value="SVE35751.1"/>
    <property type="molecule type" value="Genomic_DNA"/>
</dbReference>
<dbReference type="PANTHER" id="PTHR30487:SF0">
    <property type="entry name" value="PREPILIN LEADER PEPTIDASE_N-METHYLTRANSFERASE-RELATED"/>
    <property type="match status" value="1"/>
</dbReference>
<dbReference type="InterPro" id="IPR050882">
    <property type="entry name" value="Prepilin_peptidase/N-MTase"/>
</dbReference>
<dbReference type="GO" id="GO:0005886">
    <property type="term" value="C:plasma membrane"/>
    <property type="evidence" value="ECO:0007669"/>
    <property type="project" value="UniProtKB-SubCell"/>
</dbReference>
<evidence type="ECO:0000256" key="8">
    <source>
        <dbReference type="SAM" id="Phobius"/>
    </source>
</evidence>
<dbReference type="AlphaFoldDB" id="A0A383CUC5"/>
<keyword evidence="3" id="KW-1003">Cell membrane</keyword>
<evidence type="ECO:0000256" key="1">
    <source>
        <dbReference type="ARBA" id="ARBA00004429"/>
    </source>
</evidence>
<feature type="transmembrane region" description="Helical" evidence="8">
    <location>
        <begin position="84"/>
        <end position="100"/>
    </location>
</feature>
<comment type="similarity">
    <text evidence="2">Belongs to the peptidase A24 family.</text>
</comment>
<reference evidence="11" key="1">
    <citation type="submission" date="2018-05" db="EMBL/GenBank/DDBJ databases">
        <authorList>
            <person name="Lanie J.A."/>
            <person name="Ng W.-L."/>
            <person name="Kazmierczak K.M."/>
            <person name="Andrzejewski T.M."/>
            <person name="Davidsen T.M."/>
            <person name="Wayne K.J."/>
            <person name="Tettelin H."/>
            <person name="Glass J.I."/>
            <person name="Rusch D."/>
            <person name="Podicherti R."/>
            <person name="Tsui H.-C.T."/>
            <person name="Winkler M.E."/>
        </authorList>
    </citation>
    <scope>NUCLEOTIDE SEQUENCE</scope>
</reference>
<dbReference type="Gene3D" id="1.20.120.1220">
    <property type="match status" value="1"/>
</dbReference>
<sequence length="238" mass="26264">GSFLNVCIYRIPQERSILRPGSACPKCGDPIRFYDNIPVLGYFFLKGKCRSCHQKISLQYPLVELISTFVTIFIYVSYGFSFQAFVYIIFVYLLIVVTFIDLQQMIIPDILVLLLILTGITNLFNNGNAIEWKEPIVGLFLYGGFLYLIGEAGKLILNKDAMGLGDVKLGAAVGLFLGWKMSLVSLFLAFVSGSVIGISGMAMGSITRGQQIPFGPYIALGTVMTLFFGESILNLYLG</sequence>
<dbReference type="InterPro" id="IPR010627">
    <property type="entry name" value="Prepilin_pept_A24_N"/>
</dbReference>
<evidence type="ECO:0008006" key="12">
    <source>
        <dbReference type="Google" id="ProtNLM"/>
    </source>
</evidence>
<evidence type="ECO:0000256" key="7">
    <source>
        <dbReference type="ARBA" id="ARBA00023136"/>
    </source>
</evidence>
<feature type="domain" description="Prepilin peptidase A24 N-terminal" evidence="10">
    <location>
        <begin position="1"/>
        <end position="77"/>
    </location>
</feature>
<dbReference type="InterPro" id="IPR000045">
    <property type="entry name" value="Prepilin_IV_endopep_pep"/>
</dbReference>
<feature type="transmembrane region" description="Helical" evidence="8">
    <location>
        <begin position="136"/>
        <end position="157"/>
    </location>
</feature>
<feature type="non-terminal residue" evidence="11">
    <location>
        <position position="238"/>
    </location>
</feature>
<organism evidence="11">
    <name type="scientific">marine metagenome</name>
    <dbReference type="NCBI Taxonomy" id="408172"/>
    <lineage>
        <taxon>unclassified sequences</taxon>
        <taxon>metagenomes</taxon>
        <taxon>ecological metagenomes</taxon>
    </lineage>
</organism>
<feature type="non-terminal residue" evidence="11">
    <location>
        <position position="1"/>
    </location>
</feature>
<feature type="transmembrane region" description="Helical" evidence="8">
    <location>
        <begin position="214"/>
        <end position="237"/>
    </location>
</feature>
<comment type="subcellular location">
    <subcellularLocation>
        <location evidence="1">Cell inner membrane</location>
        <topology evidence="1">Multi-pass membrane protein</topology>
    </subcellularLocation>
</comment>
<accession>A0A383CUC5</accession>
<protein>
    <recommendedName>
        <fullName evidence="12">Prepilin peptidase</fullName>
    </recommendedName>
</protein>
<proteinExistence type="inferred from homology"/>
<keyword evidence="6 8" id="KW-1133">Transmembrane helix</keyword>
<dbReference type="InterPro" id="IPR014032">
    <property type="entry name" value="Peptidase_A24A_bac"/>
</dbReference>
<dbReference type="PRINTS" id="PR00864">
    <property type="entry name" value="PREPILNPTASE"/>
</dbReference>
<gene>
    <name evidence="11" type="ORF">METZ01_LOCUS488605</name>
</gene>
<keyword evidence="4" id="KW-0997">Cell inner membrane</keyword>
<keyword evidence="5 8" id="KW-0812">Transmembrane</keyword>
<keyword evidence="7 8" id="KW-0472">Membrane</keyword>
<feature type="transmembrane region" description="Helical" evidence="8">
    <location>
        <begin position="169"/>
        <end position="202"/>
    </location>
</feature>
<dbReference type="Pfam" id="PF01478">
    <property type="entry name" value="Peptidase_A24"/>
    <property type="match status" value="1"/>
</dbReference>
<evidence type="ECO:0000313" key="11">
    <source>
        <dbReference type="EMBL" id="SVE35751.1"/>
    </source>
</evidence>